<keyword evidence="4" id="KW-0862">Zinc</keyword>
<evidence type="ECO:0000256" key="2">
    <source>
        <dbReference type="ARBA" id="ARBA00022679"/>
    </source>
</evidence>
<dbReference type="EMBL" id="JAGDYM010000020">
    <property type="protein sequence ID" value="MBO1903230.1"/>
    <property type="molecule type" value="Genomic_DNA"/>
</dbReference>
<keyword evidence="6" id="KW-1185">Reference proteome</keyword>
<sequence length="296" mass="32423">MSTEILNTPLLIENRCNENRRRTSTEPVPYSPEEIVDAALDAEERGATIFHFHARDSRSGDPLHSTEAYRETMRLLKAHTDLIVHPTTGYTDATNLDSRVRPIVEMSVDAAVSADMAALAFGVTNLDRWDDSSARFEPGDLVYRNTRQALEHTIGAFSEIDLPMISVCWELSHVRTAMAYRNAGAYRQHRLWQFALTGGTLFASGSPTVETLIAMRAEIPAGEPWMVWCQGGDVLPLAAHAIAMGGHVGIGLGDYDYPRLGAPSNGELVAEVVELARIVGRPIATPAQARELLSIS</sequence>
<evidence type="ECO:0000256" key="4">
    <source>
        <dbReference type="ARBA" id="ARBA00022833"/>
    </source>
</evidence>
<dbReference type="GO" id="GO:0043720">
    <property type="term" value="F:3-keto-5-aminohexanoate cleavage activity"/>
    <property type="evidence" value="ECO:0007669"/>
    <property type="project" value="InterPro"/>
</dbReference>
<dbReference type="InterPro" id="IPR008567">
    <property type="entry name" value="BKACE"/>
</dbReference>
<name>A0A939MN13_9MICO</name>
<dbReference type="Proteomes" id="UP000664382">
    <property type="component" value="Unassembled WGS sequence"/>
</dbReference>
<dbReference type="InterPro" id="IPR013785">
    <property type="entry name" value="Aldolase_TIM"/>
</dbReference>
<comment type="caution">
    <text evidence="5">The sequence shown here is derived from an EMBL/GenBank/DDBJ whole genome shotgun (WGS) entry which is preliminary data.</text>
</comment>
<evidence type="ECO:0000313" key="6">
    <source>
        <dbReference type="Proteomes" id="UP000664382"/>
    </source>
</evidence>
<evidence type="ECO:0000256" key="1">
    <source>
        <dbReference type="ARBA" id="ARBA00001947"/>
    </source>
</evidence>
<dbReference type="PANTHER" id="PTHR37418:SF2">
    <property type="entry name" value="3-KETO-5-AMINOHEXANOATE CLEAVAGE ENZYME"/>
    <property type="match status" value="1"/>
</dbReference>
<comment type="cofactor">
    <cofactor evidence="1">
        <name>Zn(2+)</name>
        <dbReference type="ChEBI" id="CHEBI:29105"/>
    </cofactor>
</comment>
<dbReference type="RefSeq" id="WP_208098963.1">
    <property type="nucleotide sequence ID" value="NZ_JAGDYM010000020.1"/>
</dbReference>
<evidence type="ECO:0000256" key="3">
    <source>
        <dbReference type="ARBA" id="ARBA00022723"/>
    </source>
</evidence>
<protein>
    <submittedName>
        <fullName evidence="5">3-keto-5-aminohexanoate cleavage protein</fullName>
    </submittedName>
</protein>
<keyword evidence="2" id="KW-0808">Transferase</keyword>
<organism evidence="5 6">
    <name type="scientific">Leucobacter weissii</name>
    <dbReference type="NCBI Taxonomy" id="1983706"/>
    <lineage>
        <taxon>Bacteria</taxon>
        <taxon>Bacillati</taxon>
        <taxon>Actinomycetota</taxon>
        <taxon>Actinomycetes</taxon>
        <taxon>Micrococcales</taxon>
        <taxon>Microbacteriaceae</taxon>
        <taxon>Leucobacter</taxon>
    </lineage>
</organism>
<keyword evidence="3" id="KW-0479">Metal-binding</keyword>
<gene>
    <name evidence="5" type="ORF">J4H92_14895</name>
</gene>
<reference evidence="5" key="1">
    <citation type="submission" date="2021-03" db="EMBL/GenBank/DDBJ databases">
        <title>Leucobacter chromiisoli sp. nov., isolated from chromium-containing soil of chemical plant.</title>
        <authorList>
            <person name="Xu Z."/>
        </authorList>
    </citation>
    <scope>NUCLEOTIDE SEQUENCE</scope>
    <source>
        <strain evidence="5">S27</strain>
    </source>
</reference>
<accession>A0A939MN13</accession>
<dbReference type="GO" id="GO:0046872">
    <property type="term" value="F:metal ion binding"/>
    <property type="evidence" value="ECO:0007669"/>
    <property type="project" value="UniProtKB-KW"/>
</dbReference>
<dbReference type="AlphaFoldDB" id="A0A939MN13"/>
<dbReference type="PANTHER" id="PTHR37418">
    <property type="entry name" value="3-KETO-5-AMINOHEXANOATE CLEAVAGE ENZYME-RELATED"/>
    <property type="match status" value="1"/>
</dbReference>
<evidence type="ECO:0000313" key="5">
    <source>
        <dbReference type="EMBL" id="MBO1903230.1"/>
    </source>
</evidence>
<proteinExistence type="predicted"/>
<dbReference type="Pfam" id="PF05853">
    <property type="entry name" value="BKACE"/>
    <property type="match status" value="1"/>
</dbReference>
<dbReference type="Gene3D" id="3.20.20.70">
    <property type="entry name" value="Aldolase class I"/>
    <property type="match status" value="1"/>
</dbReference>